<organism evidence="9 10">
    <name type="scientific">Salicibibacter halophilus</name>
    <dbReference type="NCBI Taxonomy" id="2502791"/>
    <lineage>
        <taxon>Bacteria</taxon>
        <taxon>Bacillati</taxon>
        <taxon>Bacillota</taxon>
        <taxon>Bacilli</taxon>
        <taxon>Bacillales</taxon>
        <taxon>Bacillaceae</taxon>
        <taxon>Salicibibacter</taxon>
    </lineage>
</organism>
<evidence type="ECO:0000256" key="8">
    <source>
        <dbReference type="SAM" id="Phobius"/>
    </source>
</evidence>
<keyword evidence="5 8" id="KW-1133">Transmembrane helix</keyword>
<evidence type="ECO:0000256" key="6">
    <source>
        <dbReference type="ARBA" id="ARBA00023136"/>
    </source>
</evidence>
<dbReference type="PANTHER" id="PTHR30561:SF0">
    <property type="entry name" value="GUANIDINIUM EXPORTER"/>
    <property type="match status" value="1"/>
</dbReference>
<feature type="transmembrane region" description="Helical" evidence="8">
    <location>
        <begin position="6"/>
        <end position="23"/>
    </location>
</feature>
<dbReference type="Proteomes" id="UP000319756">
    <property type="component" value="Chromosome"/>
</dbReference>
<dbReference type="SUPFAM" id="SSF103481">
    <property type="entry name" value="Multidrug resistance efflux transporter EmrE"/>
    <property type="match status" value="1"/>
</dbReference>
<evidence type="ECO:0000256" key="7">
    <source>
        <dbReference type="RuleBase" id="RU003942"/>
    </source>
</evidence>
<dbReference type="PANTHER" id="PTHR30561">
    <property type="entry name" value="SMR FAMILY PROTON-DEPENDENT DRUG EFFLUX TRANSPORTER SUGE"/>
    <property type="match status" value="1"/>
</dbReference>
<dbReference type="GO" id="GO:0005886">
    <property type="term" value="C:plasma membrane"/>
    <property type="evidence" value="ECO:0007669"/>
    <property type="project" value="UniProtKB-SubCell"/>
</dbReference>
<evidence type="ECO:0000313" key="10">
    <source>
        <dbReference type="Proteomes" id="UP000319756"/>
    </source>
</evidence>
<evidence type="ECO:0000256" key="1">
    <source>
        <dbReference type="ARBA" id="ARBA00004651"/>
    </source>
</evidence>
<dbReference type="Gene3D" id="1.10.3730.20">
    <property type="match status" value="1"/>
</dbReference>
<dbReference type="Pfam" id="PF00893">
    <property type="entry name" value="Multi_Drug_Res"/>
    <property type="match status" value="1"/>
</dbReference>
<evidence type="ECO:0000256" key="2">
    <source>
        <dbReference type="ARBA" id="ARBA00022448"/>
    </source>
</evidence>
<evidence type="ECO:0000256" key="5">
    <source>
        <dbReference type="ARBA" id="ARBA00022989"/>
    </source>
</evidence>
<dbReference type="AlphaFoldDB" id="A0A514LKT1"/>
<dbReference type="InterPro" id="IPR045324">
    <property type="entry name" value="Small_multidrug_res"/>
</dbReference>
<evidence type="ECO:0000313" key="9">
    <source>
        <dbReference type="EMBL" id="QDI92442.1"/>
    </source>
</evidence>
<evidence type="ECO:0000256" key="4">
    <source>
        <dbReference type="ARBA" id="ARBA00022692"/>
    </source>
</evidence>
<keyword evidence="3" id="KW-1003">Cell membrane</keyword>
<dbReference type="InterPro" id="IPR037185">
    <property type="entry name" value="EmrE-like"/>
</dbReference>
<comment type="subcellular location">
    <subcellularLocation>
        <location evidence="1 7">Cell membrane</location>
        <topology evidence="1 7">Multi-pass membrane protein</topology>
    </subcellularLocation>
</comment>
<dbReference type="OrthoDB" id="21828at2"/>
<dbReference type="FunFam" id="1.10.3730.20:FF:000001">
    <property type="entry name" value="Quaternary ammonium compound resistance transporter SugE"/>
    <property type="match status" value="1"/>
</dbReference>
<keyword evidence="2" id="KW-0813">Transport</keyword>
<feature type="transmembrane region" description="Helical" evidence="8">
    <location>
        <begin position="85"/>
        <end position="103"/>
    </location>
</feature>
<dbReference type="KEGG" id="sale:EPH95_15600"/>
<protein>
    <submittedName>
        <fullName evidence="9">Multidrug efflux SMR transporter</fullName>
    </submittedName>
</protein>
<keyword evidence="4 7" id="KW-0812">Transmembrane</keyword>
<reference evidence="10" key="1">
    <citation type="submission" date="2019-01" db="EMBL/GenBank/DDBJ databases">
        <title>Genomic analysis of Salicibibacter sp. NKC3-5.</title>
        <authorList>
            <person name="Oh Y.J."/>
        </authorList>
    </citation>
    <scope>NUCLEOTIDE SEQUENCE [LARGE SCALE GENOMIC DNA]</scope>
    <source>
        <strain evidence="10">NKC3-5</strain>
    </source>
</reference>
<feature type="transmembrane region" description="Helical" evidence="8">
    <location>
        <begin position="56"/>
        <end position="78"/>
    </location>
</feature>
<dbReference type="GO" id="GO:0022857">
    <property type="term" value="F:transmembrane transporter activity"/>
    <property type="evidence" value="ECO:0007669"/>
    <property type="project" value="InterPro"/>
</dbReference>
<accession>A0A514LKT1</accession>
<evidence type="ECO:0000256" key="3">
    <source>
        <dbReference type="ARBA" id="ARBA00022475"/>
    </source>
</evidence>
<comment type="similarity">
    <text evidence="7">Belongs to the drug/metabolite transporter (DMT) superfamily. Small multidrug resistance (SMR) (TC 2.A.7.1) family.</text>
</comment>
<keyword evidence="10" id="KW-1185">Reference proteome</keyword>
<keyword evidence="6 8" id="KW-0472">Membrane</keyword>
<feature type="transmembrane region" description="Helical" evidence="8">
    <location>
        <begin position="30"/>
        <end position="50"/>
    </location>
</feature>
<proteinExistence type="inferred from homology"/>
<dbReference type="EMBL" id="CP035485">
    <property type="protein sequence ID" value="QDI92442.1"/>
    <property type="molecule type" value="Genomic_DNA"/>
</dbReference>
<gene>
    <name evidence="9" type="ORF">EPH95_15600</name>
</gene>
<dbReference type="RefSeq" id="WP_142090948.1">
    <property type="nucleotide sequence ID" value="NZ_CP035485.1"/>
</dbReference>
<sequence>MSWIALIIAGLFEVVGVTGIQMITKGQKYVGFAVLIGGFLISFTLLSIAMDVIPLGVAYAVWTGIGTVGSALVGMIFYNESKGRLRLVFIGLVIIAIVGLRLVSN</sequence>
<dbReference type="InterPro" id="IPR000390">
    <property type="entry name" value="Small_drug/metabolite_transptr"/>
</dbReference>
<name>A0A514LKT1_9BACI</name>